<dbReference type="InterPro" id="IPR035994">
    <property type="entry name" value="Nucleoside_phosphorylase_sf"/>
</dbReference>
<reference evidence="7 8" key="1">
    <citation type="submission" date="2019-08" db="EMBL/GenBank/DDBJ databases">
        <title>In-depth cultivation of the pig gut microbiome towards novel bacterial diversity and tailored functional studies.</title>
        <authorList>
            <person name="Wylensek D."/>
            <person name="Hitch T.C.A."/>
            <person name="Clavel T."/>
        </authorList>
    </citation>
    <scope>NUCLEOTIDE SEQUENCE [LARGE SCALE GENOMIC DNA]</scope>
    <source>
        <strain evidence="7 8">WCA-SAB-591-4A-A</strain>
    </source>
</reference>
<dbReference type="Proteomes" id="UP000440713">
    <property type="component" value="Unassembled WGS sequence"/>
</dbReference>
<evidence type="ECO:0000256" key="2">
    <source>
        <dbReference type="ARBA" id="ARBA00011974"/>
    </source>
</evidence>
<evidence type="ECO:0000256" key="3">
    <source>
        <dbReference type="ARBA" id="ARBA00022605"/>
    </source>
</evidence>
<evidence type="ECO:0000313" key="8">
    <source>
        <dbReference type="Proteomes" id="UP000440713"/>
    </source>
</evidence>
<keyword evidence="8" id="KW-1185">Reference proteome</keyword>
<gene>
    <name evidence="7" type="ORF">FYJ71_09420</name>
</gene>
<dbReference type="RefSeq" id="WP_154538626.1">
    <property type="nucleotide sequence ID" value="NZ_VUNE01000005.1"/>
</dbReference>
<dbReference type="CDD" id="cd09008">
    <property type="entry name" value="MTAN"/>
    <property type="match status" value="1"/>
</dbReference>
<dbReference type="PANTHER" id="PTHR46832">
    <property type="entry name" value="5'-METHYLTHIOADENOSINE/S-ADENOSYLHOMOCYSTEINE NUCLEOSIDASE"/>
    <property type="match status" value="1"/>
</dbReference>
<accession>A0A6N7XHR2</accession>
<dbReference type="GO" id="GO:0008782">
    <property type="term" value="F:adenosylhomocysteine nucleosidase activity"/>
    <property type="evidence" value="ECO:0007669"/>
    <property type="project" value="UniProtKB-EC"/>
</dbReference>
<proteinExistence type="predicted"/>
<evidence type="ECO:0000256" key="5">
    <source>
        <dbReference type="ARBA" id="ARBA00023167"/>
    </source>
</evidence>
<dbReference type="GO" id="GO:0009164">
    <property type="term" value="P:nucleoside catabolic process"/>
    <property type="evidence" value="ECO:0007669"/>
    <property type="project" value="InterPro"/>
</dbReference>
<keyword evidence="3" id="KW-0028">Amino-acid biosynthesis</keyword>
<dbReference type="SUPFAM" id="SSF53167">
    <property type="entry name" value="Purine and uridine phosphorylases"/>
    <property type="match status" value="1"/>
</dbReference>
<evidence type="ECO:0000259" key="6">
    <source>
        <dbReference type="Pfam" id="PF01048"/>
    </source>
</evidence>
<dbReference type="AlphaFoldDB" id="A0A6N7XHR2"/>
<dbReference type="Gene3D" id="3.40.50.1580">
    <property type="entry name" value="Nucleoside phosphorylase domain"/>
    <property type="match status" value="1"/>
</dbReference>
<dbReference type="InterPro" id="IPR010049">
    <property type="entry name" value="MTA_SAH_Nsdase"/>
</dbReference>
<sequence length="236" mass="25290">MTLSFNKIGIIGAMREEVEGLVSKIENRGFKKVAGLDFYFGDICGKYVVVVECGIAKVNAALCTQILISEFGVDAVINTGVAGGLRGGIMINDVVISTDAIEYDVDASAMGDPKGTIPRLKTSVFIANSALIDSAYKAFDNVKDGNNCFKGRVVTGDKFVADNGEKTVLREEFGGYCCEMEGGAIAHVAYLNEIPFVIIRAISDNADSSADVKYEEFVKKAALTSKNMVINMLSHL</sequence>
<evidence type="ECO:0000256" key="1">
    <source>
        <dbReference type="ARBA" id="ARBA00004945"/>
    </source>
</evidence>
<evidence type="ECO:0000313" key="7">
    <source>
        <dbReference type="EMBL" id="MST63153.1"/>
    </source>
</evidence>
<dbReference type="UniPathway" id="UPA00904">
    <property type="reaction ID" value="UER00871"/>
</dbReference>
<dbReference type="GO" id="GO:0005829">
    <property type="term" value="C:cytosol"/>
    <property type="evidence" value="ECO:0007669"/>
    <property type="project" value="TreeGrafter"/>
</dbReference>
<keyword evidence="7" id="KW-0326">Glycosidase</keyword>
<evidence type="ECO:0000256" key="4">
    <source>
        <dbReference type="ARBA" id="ARBA00022801"/>
    </source>
</evidence>
<comment type="pathway">
    <text evidence="1">Amino-acid biosynthesis; L-methionine biosynthesis via salvage pathway; S-methyl-5-thio-alpha-D-ribose 1-phosphate from S-methyl-5'-thioadenosine (hydrolase route): step 1/2.</text>
</comment>
<dbReference type="GO" id="GO:0019509">
    <property type="term" value="P:L-methionine salvage from methylthioadenosine"/>
    <property type="evidence" value="ECO:0007669"/>
    <property type="project" value="UniProtKB-UniPathway"/>
</dbReference>
<dbReference type="EMBL" id="VUNE01000005">
    <property type="protein sequence ID" value="MST63153.1"/>
    <property type="molecule type" value="Genomic_DNA"/>
</dbReference>
<keyword evidence="4 7" id="KW-0378">Hydrolase</keyword>
<name>A0A6N7XHR2_9FIRM</name>
<keyword evidence="5" id="KW-0486">Methionine biosynthesis</keyword>
<organism evidence="7 8">
    <name type="scientific">Peptostreptococcus porci</name>
    <dbReference type="NCBI Taxonomy" id="2652282"/>
    <lineage>
        <taxon>Bacteria</taxon>
        <taxon>Bacillati</taxon>
        <taxon>Bacillota</taxon>
        <taxon>Clostridia</taxon>
        <taxon>Peptostreptococcales</taxon>
        <taxon>Peptostreptococcaceae</taxon>
        <taxon>Peptostreptococcus</taxon>
    </lineage>
</organism>
<dbReference type="NCBIfam" id="NF004079">
    <property type="entry name" value="PRK05584.1"/>
    <property type="match status" value="1"/>
</dbReference>
<dbReference type="GO" id="GO:0019284">
    <property type="term" value="P:L-methionine salvage from S-adenosylmethionine"/>
    <property type="evidence" value="ECO:0007669"/>
    <property type="project" value="TreeGrafter"/>
</dbReference>
<dbReference type="Pfam" id="PF01048">
    <property type="entry name" value="PNP_UDP_1"/>
    <property type="match status" value="1"/>
</dbReference>
<dbReference type="EC" id="3.2.2.9" evidence="2"/>
<comment type="caution">
    <text evidence="7">The sequence shown here is derived from an EMBL/GenBank/DDBJ whole genome shotgun (WGS) entry which is preliminary data.</text>
</comment>
<feature type="domain" description="Nucleoside phosphorylase" evidence="6">
    <location>
        <begin position="7"/>
        <end position="230"/>
    </location>
</feature>
<dbReference type="GO" id="GO:0008930">
    <property type="term" value="F:methylthioadenosine nucleosidase activity"/>
    <property type="evidence" value="ECO:0007669"/>
    <property type="project" value="InterPro"/>
</dbReference>
<dbReference type="InterPro" id="IPR000845">
    <property type="entry name" value="Nucleoside_phosphorylase_d"/>
</dbReference>
<dbReference type="NCBIfam" id="TIGR01704">
    <property type="entry name" value="MTA_SAH-Nsdase"/>
    <property type="match status" value="1"/>
</dbReference>
<dbReference type="PANTHER" id="PTHR46832:SF1">
    <property type="entry name" value="5'-METHYLTHIOADENOSINE_S-ADENOSYLHOMOCYSTEINE NUCLEOSIDASE"/>
    <property type="match status" value="1"/>
</dbReference>
<protein>
    <recommendedName>
        <fullName evidence="2">adenosylhomocysteine nucleosidase</fullName>
        <ecNumber evidence="2">3.2.2.9</ecNumber>
    </recommendedName>
</protein>